<gene>
    <name evidence="2" type="ORF">VIN30_05760</name>
</gene>
<dbReference type="EMBL" id="JAYMFF010000009">
    <property type="protein sequence ID" value="MEC4175948.1"/>
    <property type="molecule type" value="Genomic_DNA"/>
</dbReference>
<accession>A0ABU6IHW0</accession>
<evidence type="ECO:0000313" key="3">
    <source>
        <dbReference type="Proteomes" id="UP001349994"/>
    </source>
</evidence>
<name>A0ABU6IHW0_9ACTN</name>
<dbReference type="InterPro" id="IPR019554">
    <property type="entry name" value="Soluble_ligand-bd"/>
</dbReference>
<dbReference type="InterPro" id="IPR004509">
    <property type="entry name" value="Competence_ComEA_HhH"/>
</dbReference>
<organism evidence="2 3">
    <name type="scientific">Adlercreutzia wanghongyangiae</name>
    <dbReference type="NCBI Taxonomy" id="3111451"/>
    <lineage>
        <taxon>Bacteria</taxon>
        <taxon>Bacillati</taxon>
        <taxon>Actinomycetota</taxon>
        <taxon>Coriobacteriia</taxon>
        <taxon>Eggerthellales</taxon>
        <taxon>Eggerthellaceae</taxon>
        <taxon>Adlercreutzia</taxon>
    </lineage>
</organism>
<reference evidence="2 3" key="1">
    <citation type="submission" date="2024-01" db="EMBL/GenBank/DDBJ databases">
        <title>novel species in genus Adlercreutzia.</title>
        <authorList>
            <person name="Liu X."/>
        </authorList>
    </citation>
    <scope>NUCLEOTIDE SEQUENCE [LARGE SCALE GENOMIC DNA]</scope>
    <source>
        <strain evidence="2 3">R7</strain>
    </source>
</reference>
<dbReference type="GO" id="GO:0003677">
    <property type="term" value="F:DNA binding"/>
    <property type="evidence" value="ECO:0007669"/>
    <property type="project" value="UniProtKB-KW"/>
</dbReference>
<sequence>MAFQDQAERLSSKLHLSAVPRPVFLALAVLLAVLIAAGAVLAGLPGAPAAFEVQASAEPASDADGATEGTAAVQEAADAPTADVVLPESAAAAPQLCVHVDGAVRVPGVYYLDAGSRIVDAVAAAGGLTEAAQTAAVNLARVLQDGEQVVIPDGTAGEAVSVAATDGTPGASASGGLVDINRASESELTALPGVGEATAAKIVADREANGPFKTVEDLKRVSGIGEKKFEALRDLICV</sequence>
<keyword evidence="3" id="KW-1185">Reference proteome</keyword>
<dbReference type="Gene3D" id="3.10.560.10">
    <property type="entry name" value="Outer membrane lipoprotein wza domain like"/>
    <property type="match status" value="1"/>
</dbReference>
<dbReference type="PANTHER" id="PTHR21180:SF32">
    <property type="entry name" value="ENDONUCLEASE_EXONUCLEASE_PHOSPHATASE FAMILY DOMAIN-CONTAINING PROTEIN 1"/>
    <property type="match status" value="1"/>
</dbReference>
<evidence type="ECO:0000313" key="2">
    <source>
        <dbReference type="EMBL" id="MEC4175948.1"/>
    </source>
</evidence>
<keyword evidence="2" id="KW-0238">DNA-binding</keyword>
<dbReference type="SMART" id="SM00278">
    <property type="entry name" value="HhH1"/>
    <property type="match status" value="2"/>
</dbReference>
<feature type="domain" description="Helix-hairpin-helix DNA-binding motif class 1" evidence="1">
    <location>
        <begin position="216"/>
        <end position="235"/>
    </location>
</feature>
<dbReference type="InterPro" id="IPR051675">
    <property type="entry name" value="Endo/Exo/Phosphatase_dom_1"/>
</dbReference>
<dbReference type="Pfam" id="PF12836">
    <property type="entry name" value="HHH_3"/>
    <property type="match status" value="1"/>
</dbReference>
<feature type="domain" description="Helix-hairpin-helix DNA-binding motif class 1" evidence="1">
    <location>
        <begin position="186"/>
        <end position="205"/>
    </location>
</feature>
<dbReference type="Proteomes" id="UP001349994">
    <property type="component" value="Unassembled WGS sequence"/>
</dbReference>
<proteinExistence type="predicted"/>
<dbReference type="PANTHER" id="PTHR21180">
    <property type="entry name" value="ENDONUCLEASE/EXONUCLEASE/PHOSPHATASE FAMILY DOMAIN-CONTAINING PROTEIN 1"/>
    <property type="match status" value="1"/>
</dbReference>
<dbReference type="Gene3D" id="1.10.150.280">
    <property type="entry name" value="AF1531-like domain"/>
    <property type="match status" value="1"/>
</dbReference>
<dbReference type="Pfam" id="PF10531">
    <property type="entry name" value="SLBB"/>
    <property type="match status" value="1"/>
</dbReference>
<protein>
    <submittedName>
        <fullName evidence="2">ComEA family DNA-binding protein</fullName>
    </submittedName>
</protein>
<dbReference type="InterPro" id="IPR003583">
    <property type="entry name" value="Hlx-hairpin-Hlx_DNA-bd_motif"/>
</dbReference>
<evidence type="ECO:0000259" key="1">
    <source>
        <dbReference type="SMART" id="SM00278"/>
    </source>
</evidence>
<dbReference type="NCBIfam" id="TIGR00426">
    <property type="entry name" value="competence protein ComEA helix-hairpin-helix repeat region"/>
    <property type="match status" value="1"/>
</dbReference>
<dbReference type="RefSeq" id="WP_326424592.1">
    <property type="nucleotide sequence ID" value="NZ_JAYMFF010000009.1"/>
</dbReference>
<dbReference type="InterPro" id="IPR010994">
    <property type="entry name" value="RuvA_2-like"/>
</dbReference>
<dbReference type="SUPFAM" id="SSF47781">
    <property type="entry name" value="RuvA domain 2-like"/>
    <property type="match status" value="1"/>
</dbReference>
<comment type="caution">
    <text evidence="2">The sequence shown here is derived from an EMBL/GenBank/DDBJ whole genome shotgun (WGS) entry which is preliminary data.</text>
</comment>